<feature type="domain" description="Fatty acid desaturase" evidence="2">
    <location>
        <begin position="45"/>
        <end position="277"/>
    </location>
</feature>
<evidence type="ECO:0000313" key="4">
    <source>
        <dbReference type="Proteomes" id="UP001168528"/>
    </source>
</evidence>
<feature type="transmembrane region" description="Helical" evidence="1">
    <location>
        <begin position="76"/>
        <end position="92"/>
    </location>
</feature>
<dbReference type="CDD" id="cd01060">
    <property type="entry name" value="Membrane-FADS-like"/>
    <property type="match status" value="1"/>
</dbReference>
<proteinExistence type="predicted"/>
<accession>A0ABT8QZ25</accession>
<keyword evidence="4" id="KW-1185">Reference proteome</keyword>
<keyword evidence="1" id="KW-0812">Transmembrane</keyword>
<keyword evidence="1" id="KW-0472">Membrane</keyword>
<gene>
    <name evidence="3" type="ORF">Q0590_02470</name>
</gene>
<organism evidence="3 4">
    <name type="scientific">Rhodocytophaga aerolata</name>
    <dbReference type="NCBI Taxonomy" id="455078"/>
    <lineage>
        <taxon>Bacteria</taxon>
        <taxon>Pseudomonadati</taxon>
        <taxon>Bacteroidota</taxon>
        <taxon>Cytophagia</taxon>
        <taxon>Cytophagales</taxon>
        <taxon>Rhodocytophagaceae</taxon>
        <taxon>Rhodocytophaga</taxon>
    </lineage>
</organism>
<dbReference type="RefSeq" id="WP_302035889.1">
    <property type="nucleotide sequence ID" value="NZ_JAUKPO010000001.1"/>
</dbReference>
<reference evidence="3" key="1">
    <citation type="submission" date="2023-07" db="EMBL/GenBank/DDBJ databases">
        <title>The genome sequence of Rhodocytophaga aerolata KACC 12507.</title>
        <authorList>
            <person name="Zhang X."/>
        </authorList>
    </citation>
    <scope>NUCLEOTIDE SEQUENCE</scope>
    <source>
        <strain evidence="3">KACC 12507</strain>
    </source>
</reference>
<dbReference type="Pfam" id="PF00487">
    <property type="entry name" value="FA_desaturase"/>
    <property type="match status" value="1"/>
</dbReference>
<evidence type="ECO:0000256" key="1">
    <source>
        <dbReference type="SAM" id="Phobius"/>
    </source>
</evidence>
<evidence type="ECO:0000259" key="2">
    <source>
        <dbReference type="Pfam" id="PF00487"/>
    </source>
</evidence>
<feature type="transmembrane region" description="Helical" evidence="1">
    <location>
        <begin position="184"/>
        <end position="210"/>
    </location>
</feature>
<keyword evidence="1" id="KW-1133">Transmembrane helix</keyword>
<feature type="transmembrane region" description="Helical" evidence="1">
    <location>
        <begin position="124"/>
        <end position="148"/>
    </location>
</feature>
<name>A0ABT8QZ25_9BACT</name>
<feature type="transmembrane region" description="Helical" evidence="1">
    <location>
        <begin position="12"/>
        <end position="31"/>
    </location>
</feature>
<feature type="transmembrane region" description="Helical" evidence="1">
    <location>
        <begin position="38"/>
        <end position="56"/>
    </location>
</feature>
<dbReference type="EC" id="1.14.19.-" evidence="3"/>
<dbReference type="Proteomes" id="UP001168528">
    <property type="component" value="Unassembled WGS sequence"/>
</dbReference>
<evidence type="ECO:0000313" key="3">
    <source>
        <dbReference type="EMBL" id="MDO1445094.1"/>
    </source>
</evidence>
<dbReference type="EMBL" id="JAUKPO010000001">
    <property type="protein sequence ID" value="MDO1445094.1"/>
    <property type="molecule type" value="Genomic_DNA"/>
</dbReference>
<dbReference type="GO" id="GO:0016491">
    <property type="term" value="F:oxidoreductase activity"/>
    <property type="evidence" value="ECO:0007669"/>
    <property type="project" value="UniProtKB-KW"/>
</dbReference>
<comment type="caution">
    <text evidence="3">The sequence shown here is derived from an EMBL/GenBank/DDBJ whole genome shotgun (WGS) entry which is preliminary data.</text>
</comment>
<keyword evidence="3" id="KW-0560">Oxidoreductase</keyword>
<sequence>MPDNPSYPIPYRLNLAVAMSGAIGSLTVLYLGSHIQSVGMQIGLASLFALLMIPLYSLIHEAEHRVAHPDSQINDWLGVALCVVFIAPFTFLKKCHLNHHRHNRTDYEMWDLYYPHQRKWLRRIYLYSIRIGVEWLMVVLSVVLFAFVPRLVFSRLFSWNKEINGIIKGTEHQKLLFRIRQESWLVIIFQIALFFLLELQVSFLLMAYLLHAFVWSSQNYVTHAFSPRDIVQGAHNLKMPVWMRVLYLNFNLHLAHHQYPKISWIHLPVFTRKDQQTYSFWQIYLRLWKGPEVTHEPSPALKPET</sequence>
<protein>
    <submittedName>
        <fullName evidence="3">Fatty acid desaturase</fullName>
        <ecNumber evidence="3">1.14.19.-</ecNumber>
    </submittedName>
</protein>
<dbReference type="InterPro" id="IPR005804">
    <property type="entry name" value="FA_desaturase_dom"/>
</dbReference>